<dbReference type="InterPro" id="IPR024317">
    <property type="entry name" value="Dynein_heavy_chain_D4_dom"/>
</dbReference>
<protein>
    <submittedName>
        <fullName evidence="3">P-loop containing dynein motor region D4</fullName>
    </submittedName>
</protein>
<dbReference type="EMBL" id="JARBJD010000003">
    <property type="protein sequence ID" value="KAK2964298.1"/>
    <property type="molecule type" value="Genomic_DNA"/>
</dbReference>
<dbReference type="InterPro" id="IPR027417">
    <property type="entry name" value="P-loop_NTPase"/>
</dbReference>
<keyword evidence="4" id="KW-1185">Reference proteome</keyword>
<dbReference type="Proteomes" id="UP001281761">
    <property type="component" value="Unassembled WGS sequence"/>
</dbReference>
<feature type="coiled-coil region" evidence="1">
    <location>
        <begin position="50"/>
        <end position="81"/>
    </location>
</feature>
<gene>
    <name evidence="3" type="ORF">BLNAU_829</name>
</gene>
<organism evidence="3 4">
    <name type="scientific">Blattamonas nauphoetae</name>
    <dbReference type="NCBI Taxonomy" id="2049346"/>
    <lineage>
        <taxon>Eukaryota</taxon>
        <taxon>Metamonada</taxon>
        <taxon>Preaxostyla</taxon>
        <taxon>Oxymonadida</taxon>
        <taxon>Blattamonas</taxon>
    </lineage>
</organism>
<dbReference type="InterPro" id="IPR026983">
    <property type="entry name" value="DHC"/>
</dbReference>
<accession>A0ABQ9YKM6</accession>
<proteinExistence type="predicted"/>
<dbReference type="Gene3D" id="1.10.287.2620">
    <property type="match status" value="1"/>
</dbReference>
<evidence type="ECO:0000256" key="1">
    <source>
        <dbReference type="SAM" id="Coils"/>
    </source>
</evidence>
<name>A0ABQ9YKM6_9EUKA</name>
<dbReference type="Pfam" id="PF12780">
    <property type="entry name" value="AAA_8"/>
    <property type="match status" value="1"/>
</dbReference>
<feature type="domain" description="Dynein heavy chain AAA module D4" evidence="2">
    <location>
        <begin position="157"/>
        <end position="237"/>
    </location>
</feature>
<dbReference type="PANTHER" id="PTHR22878">
    <property type="entry name" value="DYNEIN HEAVY CHAIN 6, AXONEMAL-LIKE-RELATED"/>
    <property type="match status" value="1"/>
</dbReference>
<evidence type="ECO:0000313" key="4">
    <source>
        <dbReference type="Proteomes" id="UP001281761"/>
    </source>
</evidence>
<keyword evidence="1" id="KW-0175">Coiled coil</keyword>
<comment type="caution">
    <text evidence="3">The sequence shown here is derived from an EMBL/GenBank/DDBJ whole genome shotgun (WGS) entry which is preliminary data.</text>
</comment>
<dbReference type="Gene3D" id="3.40.50.300">
    <property type="entry name" value="P-loop containing nucleotide triphosphate hydrolases"/>
    <property type="match status" value="1"/>
</dbReference>
<reference evidence="3 4" key="1">
    <citation type="journal article" date="2022" name="bioRxiv">
        <title>Genomics of Preaxostyla Flagellates Illuminates Evolutionary Transitions and the Path Towards Mitochondrial Loss.</title>
        <authorList>
            <person name="Novak L.V.F."/>
            <person name="Treitli S.C."/>
            <person name="Pyrih J."/>
            <person name="Halakuc P."/>
            <person name="Pipaliya S.V."/>
            <person name="Vacek V."/>
            <person name="Brzon O."/>
            <person name="Soukal P."/>
            <person name="Eme L."/>
            <person name="Dacks J.B."/>
            <person name="Karnkowska A."/>
            <person name="Elias M."/>
            <person name="Hampl V."/>
        </authorList>
    </citation>
    <scope>NUCLEOTIDE SEQUENCE [LARGE SCALE GENOMIC DNA]</scope>
    <source>
        <strain evidence="3">NAU3</strain>
        <tissue evidence="3">Gut</tissue>
    </source>
</reference>
<sequence length="273" mass="31487">MRERHWEKLKEETQSFDQKSAEFTLEKVFEIGLNEHLVSPYKQVARVGSAEDIKQQIDDHLMDMRRQKAKEAREFNNINNEHVLPTAQIAGIVQRCVDISKLQWVKWEDTFPNANWKPAADTPFHRIFVPTVDTARLKTISGCLVDTKINETDSIQMPLVLFEDATRHVCRFSRTISLPLGHTMFVCVGGSGRESFARLGVFVSNYGVFTIEITRNFHLPQFRDCLKDLYRKTGLRDSTREEAQIRGISATPDLLSNLFIQHPFETEEKALFS</sequence>
<evidence type="ECO:0000313" key="3">
    <source>
        <dbReference type="EMBL" id="KAK2964298.1"/>
    </source>
</evidence>
<evidence type="ECO:0000259" key="2">
    <source>
        <dbReference type="Pfam" id="PF12780"/>
    </source>
</evidence>